<dbReference type="AlphaFoldDB" id="A0A4C1ZFM7"/>
<protein>
    <submittedName>
        <fullName evidence="1">Uncharacterized protein</fullName>
    </submittedName>
</protein>
<proteinExistence type="predicted"/>
<organism evidence="1 2">
    <name type="scientific">Eumeta variegata</name>
    <name type="common">Bagworm moth</name>
    <name type="synonym">Eumeta japonica</name>
    <dbReference type="NCBI Taxonomy" id="151549"/>
    <lineage>
        <taxon>Eukaryota</taxon>
        <taxon>Metazoa</taxon>
        <taxon>Ecdysozoa</taxon>
        <taxon>Arthropoda</taxon>
        <taxon>Hexapoda</taxon>
        <taxon>Insecta</taxon>
        <taxon>Pterygota</taxon>
        <taxon>Neoptera</taxon>
        <taxon>Endopterygota</taxon>
        <taxon>Lepidoptera</taxon>
        <taxon>Glossata</taxon>
        <taxon>Ditrysia</taxon>
        <taxon>Tineoidea</taxon>
        <taxon>Psychidae</taxon>
        <taxon>Oiketicinae</taxon>
        <taxon>Eumeta</taxon>
    </lineage>
</organism>
<gene>
    <name evidence="1" type="ORF">EVAR_64067_1</name>
</gene>
<dbReference type="Proteomes" id="UP000299102">
    <property type="component" value="Unassembled WGS sequence"/>
</dbReference>
<name>A0A4C1ZFM7_EUMVA</name>
<evidence type="ECO:0000313" key="1">
    <source>
        <dbReference type="EMBL" id="GBP85417.1"/>
    </source>
</evidence>
<keyword evidence="2" id="KW-1185">Reference proteome</keyword>
<dbReference type="EMBL" id="BGZK01001735">
    <property type="protein sequence ID" value="GBP85417.1"/>
    <property type="molecule type" value="Genomic_DNA"/>
</dbReference>
<evidence type="ECO:0000313" key="2">
    <source>
        <dbReference type="Proteomes" id="UP000299102"/>
    </source>
</evidence>
<sequence>MEKNVLKWRPRTGRRRAVDCNKRRIDKRKKDACLRHAVICSQHVSAHDATLDYTYINVQRGGVGGAACARAGPPPLASLMEIRKPYPYYN</sequence>
<accession>A0A4C1ZFM7</accession>
<reference evidence="1 2" key="1">
    <citation type="journal article" date="2019" name="Commun. Biol.">
        <title>The bagworm genome reveals a unique fibroin gene that provides high tensile strength.</title>
        <authorList>
            <person name="Kono N."/>
            <person name="Nakamura H."/>
            <person name="Ohtoshi R."/>
            <person name="Tomita M."/>
            <person name="Numata K."/>
            <person name="Arakawa K."/>
        </authorList>
    </citation>
    <scope>NUCLEOTIDE SEQUENCE [LARGE SCALE GENOMIC DNA]</scope>
</reference>
<comment type="caution">
    <text evidence="1">The sequence shown here is derived from an EMBL/GenBank/DDBJ whole genome shotgun (WGS) entry which is preliminary data.</text>
</comment>